<keyword evidence="3" id="KW-1185">Reference proteome</keyword>
<dbReference type="RefSeq" id="WP_114544622.1">
    <property type="nucleotide sequence ID" value="NZ_QQBG01000026.1"/>
</dbReference>
<reference evidence="2 3" key="1">
    <citation type="submission" date="2018-07" db="EMBL/GenBank/DDBJ databases">
        <title>Comparative genomics of the Candidatus Parilichlamydiaceae reveals evidence of convergent evolution and genome reduction in the phylum Chlamydiae.</title>
        <authorList>
            <person name="Taylor-Brown A."/>
            <person name="Polkinghorne A."/>
        </authorList>
    </citation>
    <scope>NUCLEOTIDE SEQUENCE [LARGE SCALE GENOMIC DNA]</scope>
    <source>
        <strain evidence="2 3">Hat2</strain>
    </source>
</reference>
<dbReference type="Proteomes" id="UP000253816">
    <property type="component" value="Unassembled WGS sequence"/>
</dbReference>
<evidence type="ECO:0000313" key="2">
    <source>
        <dbReference type="EMBL" id="RDB31235.1"/>
    </source>
</evidence>
<gene>
    <name evidence="2" type="ORF">HAT2_00715</name>
</gene>
<feature type="compositionally biased region" description="Basic and acidic residues" evidence="1">
    <location>
        <begin position="591"/>
        <end position="605"/>
    </location>
</feature>
<accession>A0A369KEW1</accession>
<dbReference type="EMBL" id="QQBG01000026">
    <property type="protein sequence ID" value="RDB31235.1"/>
    <property type="molecule type" value="Genomic_DNA"/>
</dbReference>
<organism evidence="2 3">
    <name type="scientific">Candidatus Similichlamydia laticola</name>
    <dbReference type="NCBI Taxonomy" id="2170265"/>
    <lineage>
        <taxon>Bacteria</taxon>
        <taxon>Pseudomonadati</taxon>
        <taxon>Chlamydiota</taxon>
        <taxon>Chlamydiia</taxon>
        <taxon>Parachlamydiales</taxon>
        <taxon>Candidatus Parilichlamydiaceae</taxon>
        <taxon>Candidatus Similichlamydia</taxon>
    </lineage>
</organism>
<proteinExistence type="predicted"/>
<dbReference type="AlphaFoldDB" id="A0A369KEW1"/>
<evidence type="ECO:0000313" key="3">
    <source>
        <dbReference type="Proteomes" id="UP000253816"/>
    </source>
</evidence>
<evidence type="ECO:0000256" key="1">
    <source>
        <dbReference type="SAM" id="MobiDB-lite"/>
    </source>
</evidence>
<comment type="caution">
    <text evidence="2">The sequence shown here is derived from an EMBL/GenBank/DDBJ whole genome shotgun (WGS) entry which is preliminary data.</text>
</comment>
<name>A0A369KEW1_9BACT</name>
<dbReference type="OrthoDB" id="22675at2"/>
<feature type="region of interest" description="Disordered" evidence="1">
    <location>
        <begin position="585"/>
        <end position="605"/>
    </location>
</feature>
<sequence>MSISPLLGSTNLYFPYFPSSSAHRDLHDFSSTIKKVLFILSRQHHLRHERGSIPLTTAGREISRLNDCLLHMYAFDQQGEHIPFTLPLPLAPLLEVLEDLLKTLICSEGSPEFTATYQQFFRRCGLLNISGEMLFFHSYMRSSLNSDCLTNLFSITGISFVGDPFWICEQDMFAFVCKDLPFSASRSFQERFLSRKPISSRPPRAPHSLNFINGAIFVFGLSLRELFLLDNNLFYQNVDLTQELACRFIDFLSSRLKFLSHPCLIKNLVWELFKFSGLFIEIFSIRHANPATEHPVIYNRRMWLSNQSIHIPVSSVEWHLSFYKRASISEIELCELFLMAYTDEGRSPNFDWPLAPVSSISERFRPIFSPIFSYWLDLCRARIAPYVQAHTSFSVSLSRPLACSLEQCAAVAVLESSQEICDYQYVAVCELALQASKDQSVSFAYAQTVFLKLCSSERPILWIKNRLRKLQLSAPVGGMALVQHSCFASRMTSLREDFMFVLRLLPFCETSLLSFCQMQLMIKLFFKYLKTRKGNRQTMSSWLSGIFLLSSNENIRVTAQHSCWSYWLDLLFSHFLSASLEEEPVASSTQNREEWLSRKRKREED</sequence>
<protein>
    <submittedName>
        <fullName evidence="2">Uncharacterized protein</fullName>
    </submittedName>
</protein>